<evidence type="ECO:0000256" key="2">
    <source>
        <dbReference type="ARBA" id="ARBA00022803"/>
    </source>
</evidence>
<dbReference type="GeneTree" id="ENSGT00390000013319"/>
<protein>
    <submittedName>
        <fullName evidence="5">Cilia and flagella associated protein 70</fullName>
    </submittedName>
</protein>
<organism evidence="5 6">
    <name type="scientific">Eptatretus burgeri</name>
    <name type="common">Inshore hagfish</name>
    <dbReference type="NCBI Taxonomy" id="7764"/>
    <lineage>
        <taxon>Eukaryota</taxon>
        <taxon>Metazoa</taxon>
        <taxon>Chordata</taxon>
        <taxon>Craniata</taxon>
        <taxon>Vertebrata</taxon>
        <taxon>Cyclostomata</taxon>
        <taxon>Myxini</taxon>
        <taxon>Myxiniformes</taxon>
        <taxon>Myxinidae</taxon>
        <taxon>Eptatretinae</taxon>
        <taxon>Eptatretus</taxon>
    </lineage>
</organism>
<feature type="compositionally biased region" description="Polar residues" evidence="4">
    <location>
        <begin position="792"/>
        <end position="809"/>
    </location>
</feature>
<dbReference type="SMART" id="SM00028">
    <property type="entry name" value="TPR"/>
    <property type="match status" value="8"/>
</dbReference>
<evidence type="ECO:0000313" key="5">
    <source>
        <dbReference type="Ensembl" id="ENSEBUP00000007736.1"/>
    </source>
</evidence>
<evidence type="ECO:0000313" key="6">
    <source>
        <dbReference type="Proteomes" id="UP000694388"/>
    </source>
</evidence>
<dbReference type="InterPro" id="IPR019734">
    <property type="entry name" value="TPR_rpt"/>
</dbReference>
<reference evidence="5" key="2">
    <citation type="submission" date="2025-09" db="UniProtKB">
        <authorList>
            <consortium name="Ensembl"/>
        </authorList>
    </citation>
    <scope>IDENTIFICATION</scope>
</reference>
<dbReference type="InterPro" id="IPR052628">
    <property type="entry name" value="CFAP70"/>
</dbReference>
<reference evidence="5" key="1">
    <citation type="submission" date="2025-08" db="UniProtKB">
        <authorList>
            <consortium name="Ensembl"/>
        </authorList>
    </citation>
    <scope>IDENTIFICATION</scope>
</reference>
<feature type="repeat" description="TPR" evidence="3">
    <location>
        <begin position="894"/>
        <end position="927"/>
    </location>
</feature>
<feature type="region of interest" description="Disordered" evidence="4">
    <location>
        <begin position="784"/>
        <end position="810"/>
    </location>
</feature>
<dbReference type="Proteomes" id="UP000694388">
    <property type="component" value="Unplaced"/>
</dbReference>
<dbReference type="Gene3D" id="1.25.40.10">
    <property type="entry name" value="Tetratricopeptide repeat domain"/>
    <property type="match status" value="3"/>
</dbReference>
<name>A0A8C4NJM6_EPTBU</name>
<dbReference type="AlphaFoldDB" id="A0A8C4NJM6"/>
<feature type="repeat" description="TPR" evidence="3">
    <location>
        <begin position="662"/>
        <end position="695"/>
    </location>
</feature>
<keyword evidence="6" id="KW-1185">Reference proteome</keyword>
<evidence type="ECO:0000256" key="1">
    <source>
        <dbReference type="ARBA" id="ARBA00022737"/>
    </source>
</evidence>
<keyword evidence="2 3" id="KW-0802">TPR repeat</keyword>
<keyword evidence="1" id="KW-0677">Repeat</keyword>
<dbReference type="PANTHER" id="PTHR44314:SF1">
    <property type="entry name" value="CILIA- AND FLAGELLA-ASSOCIATED PROTEIN 70"/>
    <property type="match status" value="1"/>
</dbReference>
<dbReference type="PANTHER" id="PTHR44314">
    <property type="entry name" value="CILIA- AND FLAGELLA-ASSOCIATED PROTEIN 70"/>
    <property type="match status" value="1"/>
</dbReference>
<dbReference type="Pfam" id="PF13181">
    <property type="entry name" value="TPR_8"/>
    <property type="match status" value="3"/>
</dbReference>
<dbReference type="InterPro" id="IPR011990">
    <property type="entry name" value="TPR-like_helical_dom_sf"/>
</dbReference>
<accession>A0A8C4NJM6</accession>
<dbReference type="Ensembl" id="ENSEBUT00000008225.1">
    <property type="protein sequence ID" value="ENSEBUP00000007736.1"/>
    <property type="gene ID" value="ENSEBUG00000005038.1"/>
</dbReference>
<evidence type="ECO:0000256" key="3">
    <source>
        <dbReference type="PROSITE-ProRule" id="PRU00339"/>
    </source>
</evidence>
<proteinExistence type="predicted"/>
<dbReference type="GO" id="GO:0070062">
    <property type="term" value="C:extracellular exosome"/>
    <property type="evidence" value="ECO:0007669"/>
    <property type="project" value="TreeGrafter"/>
</dbReference>
<dbReference type="GO" id="GO:0031514">
    <property type="term" value="C:motile cilium"/>
    <property type="evidence" value="ECO:0007669"/>
    <property type="project" value="TreeGrafter"/>
</dbReference>
<dbReference type="GO" id="GO:0003341">
    <property type="term" value="P:cilium movement"/>
    <property type="evidence" value="ECO:0007669"/>
    <property type="project" value="TreeGrafter"/>
</dbReference>
<sequence length="1052" mass="117980">MSLCSGLSESASLKMIPVIINVIRGINLHGSKGDVMTSFLRVEHGSFRLGESPYCEDAHCSLVEYNFTCKLECCPDDVISLDNLVHNPLLLSIFEVLPKEKKQKERSIVLIGQLTVDLLPLVQGETCIKSISIIHPTPGSPIILLPEDSQNASLELLVTTPEPLLSQECIEDSNLLRVTVEAAFSVPDSYTSASPQYIYVITLPMPVSSEKEIPLIMANGVPQPFAECKASPRPKCWPLRNIHAAGASHIQGTLNEYTSHGHSQEFRELPMKPEMESNCISWYTERRCYLNNGAAASLQKSIAESRLWPVEIFRTTVPGTGKGSKGKVEKTEEGLPISFHGVAFVDMAPLLYPGVQLVHGAYPVTSYSDTALFEKTKRSCGVARDALQTEGEIMCLSVLSTLTSRLPRQATSRISRDEKTPREATSKMTVLKQMSELEFDGRESVSCLKADTQQFSEAGTYIVLEFFVDKPFIHKRSTEELTMKVSELIPPRSALPKKIFGAQEAVQSFHAQIHRIADMLIAKYRDMLKEDADELPNDYKSQEARKSKLFYELNSSGAYYAFKEQLKHSITDIVREKYLKRTTFKDELELHVFLNELYVFLMDETHIVLHKIMSTDEISSTPIQQTTSTQLRHFAKDAEILGHNQLAIKYLQEVILQDKRDPERWIDYGMFCLRTEDATRAEECFREAIAVDQNNVRGLILCGVMCVIDERYEEAEILLEKVTSKDPRSMLAWIILGLVYTGQQNKILAQMAFSEAQKSNLAAAAECSSQPMVDPAVKSCDNEQYEGGSTEVDVNTQGQNHPPQEGITQDESKRECLGTLPRTLNSLLQASNFLVEAHVPQVAERALSCAVLDLLDSERSEYHLILAKLHMLRGNFVQAELDLKTASQYDHKNPDTWAFMGHLYYKMGRPSEAQDCYERTCDFVEETPEIRTVCLQLASIYLRDGQYKKAKQMYLLACKSYPSQFSCLGAGIACYRLGQLEEAEDALSEANFLDNSNAVVWGYLSLVCLKAGRRMEAEQSYKYAVKLHLQDDGLLAEIAQAQLDAGFGDPSY</sequence>
<dbReference type="SUPFAM" id="SSF48452">
    <property type="entry name" value="TPR-like"/>
    <property type="match status" value="1"/>
</dbReference>
<evidence type="ECO:0000256" key="4">
    <source>
        <dbReference type="SAM" id="MobiDB-lite"/>
    </source>
</evidence>
<dbReference type="PROSITE" id="PS50005">
    <property type="entry name" value="TPR"/>
    <property type="match status" value="2"/>
</dbReference>
<dbReference type="GO" id="GO:0060271">
    <property type="term" value="P:cilium assembly"/>
    <property type="evidence" value="ECO:0007669"/>
    <property type="project" value="TreeGrafter"/>
</dbReference>